<dbReference type="EMBL" id="JARKIK010000010">
    <property type="protein sequence ID" value="KAK8748927.1"/>
    <property type="molecule type" value="Genomic_DNA"/>
</dbReference>
<evidence type="ECO:0000313" key="2">
    <source>
        <dbReference type="EMBL" id="KAK8748927.1"/>
    </source>
</evidence>
<protein>
    <submittedName>
        <fullName evidence="2">Uncharacterized protein</fullName>
    </submittedName>
</protein>
<dbReference type="InterPro" id="IPR038911">
    <property type="entry name" value="SCLT1"/>
</dbReference>
<feature type="coiled-coil region" evidence="1">
    <location>
        <begin position="189"/>
        <end position="251"/>
    </location>
</feature>
<dbReference type="PANTHER" id="PTHR35970">
    <property type="entry name" value="SODIUM CHANNEL AND CLATHRIN LINKER 1"/>
    <property type="match status" value="1"/>
</dbReference>
<dbReference type="GO" id="GO:0005814">
    <property type="term" value="C:centriole"/>
    <property type="evidence" value="ECO:0007669"/>
    <property type="project" value="TreeGrafter"/>
</dbReference>
<dbReference type="GO" id="GO:0045162">
    <property type="term" value="P:clustering of voltage-gated sodium channels"/>
    <property type="evidence" value="ECO:0007669"/>
    <property type="project" value="InterPro"/>
</dbReference>
<keyword evidence="1" id="KW-0175">Coiled coil</keyword>
<dbReference type="Proteomes" id="UP001445076">
    <property type="component" value="Unassembled WGS sequence"/>
</dbReference>
<sequence length="598" mass="69172">MERDLLFQGYEETVQRQASLLQKQQKIIENLKEELSSQQQTLVSASKRHQGKIESLLQQSQSVTLQEFSEEIQLLKQELETALKEKELSQAESRRQAVEVQRLRQEVVILQAGANTVDGSPLGQSQEEYLRVVKILEEETERLRTHVGRLEDEKLQILKSNIDLKKKVSSLDIFLDQEKQRNIAYRSVVDDKEEALQEMKESLTALNLRFTEQSEDLQTILAQTEALQKSKDNLAKILINVKDKLKEAQKRVAESVRIAEDALVEKDAALLREKHVMNEVHRLESTVSSFTEEAGKKTQAEVSKIKDDYNTSIKNMSQEVMDLEMALNEKQLECDRTLRELKKATNEAEQLQGELNRKKEQHHQDILHFQERINALEIKVMLLSAERDNISTAGLQNIQESEQQREELLTRIHELEDRVIALREECVAIRIEYEEAKRNHNYVSSLLEKVKEESQSSEKFLKSQLRMKTEEIEELSAINEARLDATETSHRDVVAKLYENNTTIQANYSKLESHVSAQKLEYEERISDLTRRLQELQEKNRQLTNSLHEANTSLSVTKDVASQYKDRIGEVEDRLHAAEIRFTTLRQKNKSTSGVFGT</sequence>
<dbReference type="PANTHER" id="PTHR35970:SF1">
    <property type="entry name" value="SODIUM CHANNEL AND CLATHRIN LINKER 1"/>
    <property type="match status" value="1"/>
</dbReference>
<dbReference type="AlphaFoldDB" id="A0AAW0XYN7"/>
<feature type="coiled-coil region" evidence="1">
    <location>
        <begin position="306"/>
        <end position="361"/>
    </location>
</feature>
<dbReference type="GO" id="GO:0060271">
    <property type="term" value="P:cilium assembly"/>
    <property type="evidence" value="ECO:0007669"/>
    <property type="project" value="TreeGrafter"/>
</dbReference>
<proteinExistence type="predicted"/>
<feature type="coiled-coil region" evidence="1">
    <location>
        <begin position="398"/>
        <end position="439"/>
    </location>
</feature>
<reference evidence="2" key="2">
    <citation type="submission" date="2024-01" db="EMBL/GenBank/DDBJ databases">
        <authorList>
            <person name="He J."/>
            <person name="Wang M."/>
            <person name="Zheng J."/>
            <person name="Liu Z."/>
        </authorList>
    </citation>
    <scope>NUCLEOTIDE SEQUENCE</scope>
    <source>
        <strain evidence="2">ZL_2023a</strain>
        <tissue evidence="2">Muscle</tissue>
    </source>
</reference>
<name>A0AAW0XYN7_CHEQU</name>
<reference evidence="2 3" key="1">
    <citation type="journal article" date="2024" name="BMC Genomics">
        <title>Genome assembly of redclaw crayfish (Cherax quadricarinatus) provides insights into its immune adaptation and hypoxia tolerance.</title>
        <authorList>
            <person name="Liu Z."/>
            <person name="Zheng J."/>
            <person name="Li H."/>
            <person name="Fang K."/>
            <person name="Wang S."/>
            <person name="He J."/>
            <person name="Zhou D."/>
            <person name="Weng S."/>
            <person name="Chi M."/>
            <person name="Gu Z."/>
            <person name="He J."/>
            <person name="Li F."/>
            <person name="Wang M."/>
        </authorList>
    </citation>
    <scope>NUCLEOTIDE SEQUENCE [LARGE SCALE GENOMIC DNA]</scope>
    <source>
        <strain evidence="2">ZL_2023a</strain>
    </source>
</reference>
<keyword evidence="3" id="KW-1185">Reference proteome</keyword>
<feature type="coiled-coil region" evidence="1">
    <location>
        <begin position="14"/>
        <end position="96"/>
    </location>
</feature>
<gene>
    <name evidence="2" type="ORF">OTU49_015595</name>
</gene>
<comment type="caution">
    <text evidence="2">The sequence shown here is derived from an EMBL/GenBank/DDBJ whole genome shotgun (WGS) entry which is preliminary data.</text>
</comment>
<evidence type="ECO:0000256" key="1">
    <source>
        <dbReference type="SAM" id="Coils"/>
    </source>
</evidence>
<evidence type="ECO:0000313" key="3">
    <source>
        <dbReference type="Proteomes" id="UP001445076"/>
    </source>
</evidence>
<feature type="coiled-coil region" evidence="1">
    <location>
        <begin position="519"/>
        <end position="581"/>
    </location>
</feature>
<dbReference type="EMBL" id="JARKIK010000010">
    <property type="protein sequence ID" value="KAK8748926.1"/>
    <property type="molecule type" value="Genomic_DNA"/>
</dbReference>
<organism evidence="2 3">
    <name type="scientific">Cherax quadricarinatus</name>
    <name type="common">Australian red claw crayfish</name>
    <dbReference type="NCBI Taxonomy" id="27406"/>
    <lineage>
        <taxon>Eukaryota</taxon>
        <taxon>Metazoa</taxon>
        <taxon>Ecdysozoa</taxon>
        <taxon>Arthropoda</taxon>
        <taxon>Crustacea</taxon>
        <taxon>Multicrustacea</taxon>
        <taxon>Malacostraca</taxon>
        <taxon>Eumalacostraca</taxon>
        <taxon>Eucarida</taxon>
        <taxon>Decapoda</taxon>
        <taxon>Pleocyemata</taxon>
        <taxon>Astacidea</taxon>
        <taxon>Parastacoidea</taxon>
        <taxon>Parastacidae</taxon>
        <taxon>Cherax</taxon>
    </lineage>
</organism>
<accession>A0AAW0XYN7</accession>